<evidence type="ECO:0000256" key="3">
    <source>
        <dbReference type="ARBA" id="ARBA00022989"/>
    </source>
</evidence>
<feature type="transmembrane region" description="Helical" evidence="5">
    <location>
        <begin position="108"/>
        <end position="125"/>
    </location>
</feature>
<dbReference type="PANTHER" id="PTHR35371:SF1">
    <property type="entry name" value="BLR7753 PROTEIN"/>
    <property type="match status" value="1"/>
</dbReference>
<evidence type="ECO:0000256" key="1">
    <source>
        <dbReference type="ARBA" id="ARBA00004370"/>
    </source>
</evidence>
<keyword evidence="7" id="KW-1185">Reference proteome</keyword>
<dbReference type="InterPro" id="IPR001129">
    <property type="entry name" value="Membr-assoc_MAPEG"/>
</dbReference>
<evidence type="ECO:0000256" key="5">
    <source>
        <dbReference type="SAM" id="Phobius"/>
    </source>
</evidence>
<comment type="caution">
    <text evidence="6">The sequence shown here is derived from an EMBL/GenBank/DDBJ whole genome shotgun (WGS) entry which is preliminary data.</text>
</comment>
<feature type="transmembrane region" description="Helical" evidence="5">
    <location>
        <begin position="56"/>
        <end position="74"/>
    </location>
</feature>
<dbReference type="EMBL" id="BSNI01000005">
    <property type="protein sequence ID" value="GLQ19038.1"/>
    <property type="molecule type" value="Genomic_DNA"/>
</dbReference>
<evidence type="ECO:0000313" key="7">
    <source>
        <dbReference type="Proteomes" id="UP001161405"/>
    </source>
</evidence>
<dbReference type="SUPFAM" id="SSF161084">
    <property type="entry name" value="MAPEG domain-like"/>
    <property type="match status" value="1"/>
</dbReference>
<sequence length="126" mass="14055">MVFWIFAALVVYYIHLFLPSMIRIPQIGISRYVGSRDDLPALPAIGQRAERAHNNLRENMIPFVALALLSLALGEVSATAILGAQLFVLARIVYLLCYLFAVPWLRSIVWSIGFVGLVLMAWPLIG</sequence>
<feature type="transmembrane region" description="Helical" evidence="5">
    <location>
        <begin position="6"/>
        <end position="24"/>
    </location>
</feature>
<name>A0ABQ5UUX0_9HYPH</name>
<reference evidence="6" key="1">
    <citation type="journal article" date="2014" name="Int. J. Syst. Evol. Microbiol.">
        <title>Complete genome of a new Firmicutes species belonging to the dominant human colonic microbiota ('Ruminococcus bicirculans') reveals two chromosomes and a selective capacity to utilize plant glucans.</title>
        <authorList>
            <consortium name="NISC Comparative Sequencing Program"/>
            <person name="Wegmann U."/>
            <person name="Louis P."/>
            <person name="Goesmann A."/>
            <person name="Henrissat B."/>
            <person name="Duncan S.H."/>
            <person name="Flint H.J."/>
        </authorList>
    </citation>
    <scope>NUCLEOTIDE SEQUENCE</scope>
    <source>
        <strain evidence="6">NBRC 107169</strain>
    </source>
</reference>
<proteinExistence type="predicted"/>
<dbReference type="Proteomes" id="UP001161405">
    <property type="component" value="Unassembled WGS sequence"/>
</dbReference>
<evidence type="ECO:0000256" key="4">
    <source>
        <dbReference type="ARBA" id="ARBA00023136"/>
    </source>
</evidence>
<evidence type="ECO:0000256" key="2">
    <source>
        <dbReference type="ARBA" id="ARBA00022692"/>
    </source>
</evidence>
<comment type="subcellular location">
    <subcellularLocation>
        <location evidence="1">Membrane</location>
    </subcellularLocation>
</comment>
<accession>A0ABQ5UUX0</accession>
<protein>
    <submittedName>
        <fullName evidence="6">Membrane protein</fullName>
    </submittedName>
</protein>
<keyword evidence="2 5" id="KW-0812">Transmembrane</keyword>
<evidence type="ECO:0000313" key="6">
    <source>
        <dbReference type="EMBL" id="GLQ19038.1"/>
    </source>
</evidence>
<organism evidence="6 7">
    <name type="scientific">Maritalea porphyrae</name>
    <dbReference type="NCBI Taxonomy" id="880732"/>
    <lineage>
        <taxon>Bacteria</taxon>
        <taxon>Pseudomonadati</taxon>
        <taxon>Pseudomonadota</taxon>
        <taxon>Alphaproteobacteria</taxon>
        <taxon>Hyphomicrobiales</taxon>
        <taxon>Devosiaceae</taxon>
        <taxon>Maritalea</taxon>
    </lineage>
</organism>
<dbReference type="Gene3D" id="1.20.120.550">
    <property type="entry name" value="Membrane associated eicosanoid/glutathione metabolism-like domain"/>
    <property type="match status" value="1"/>
</dbReference>
<reference evidence="6" key="2">
    <citation type="submission" date="2023-01" db="EMBL/GenBank/DDBJ databases">
        <title>Draft genome sequence of Maritalea porphyrae strain NBRC 107169.</title>
        <authorList>
            <person name="Sun Q."/>
            <person name="Mori K."/>
        </authorList>
    </citation>
    <scope>NUCLEOTIDE SEQUENCE</scope>
    <source>
        <strain evidence="6">NBRC 107169</strain>
    </source>
</reference>
<dbReference type="InterPro" id="IPR023352">
    <property type="entry name" value="MAPEG-like_dom_sf"/>
</dbReference>
<dbReference type="RefSeq" id="WP_284366348.1">
    <property type="nucleotide sequence ID" value="NZ_BSNI01000005.1"/>
</dbReference>
<gene>
    <name evidence="6" type="ORF">GCM10007879_32870</name>
</gene>
<feature type="transmembrane region" description="Helical" evidence="5">
    <location>
        <begin position="80"/>
        <end position="101"/>
    </location>
</feature>
<keyword evidence="4 5" id="KW-0472">Membrane</keyword>
<keyword evidence="3 5" id="KW-1133">Transmembrane helix</keyword>
<dbReference type="Pfam" id="PF01124">
    <property type="entry name" value="MAPEG"/>
    <property type="match status" value="1"/>
</dbReference>
<dbReference type="PANTHER" id="PTHR35371">
    <property type="entry name" value="INNER MEMBRANE PROTEIN"/>
    <property type="match status" value="1"/>
</dbReference>